<gene>
    <name evidence="3" type="ORF">SK854_00545</name>
</gene>
<keyword evidence="2" id="KW-1133">Transmembrane helix</keyword>
<evidence type="ECO:0000313" key="4">
    <source>
        <dbReference type="Proteomes" id="UP001285352"/>
    </source>
</evidence>
<accession>A0ABU4UN39</accession>
<proteinExistence type="predicted"/>
<evidence type="ECO:0000313" key="3">
    <source>
        <dbReference type="EMBL" id="MDX8140582.1"/>
    </source>
</evidence>
<sequence length="90" mass="9773">MSFAAVIAAHDRSLRLLPVGHQLTGQLAMMFTMACCTFAGLHRLFGFPRRPHANLRQLDPQVRLVPGQGPEQANMPMGPPSEVAPRTAPS</sequence>
<keyword evidence="2" id="KW-0812">Transmembrane</keyword>
<evidence type="ECO:0000256" key="2">
    <source>
        <dbReference type="SAM" id="Phobius"/>
    </source>
</evidence>
<name>A0ABU4UN39_9PSEU</name>
<organism evidence="3 4">
    <name type="scientific">Lentzea sokolovensis</name>
    <dbReference type="NCBI Taxonomy" id="3095429"/>
    <lineage>
        <taxon>Bacteria</taxon>
        <taxon>Bacillati</taxon>
        <taxon>Actinomycetota</taxon>
        <taxon>Actinomycetes</taxon>
        <taxon>Pseudonocardiales</taxon>
        <taxon>Pseudonocardiaceae</taxon>
        <taxon>Lentzea</taxon>
    </lineage>
</organism>
<keyword evidence="2" id="KW-0472">Membrane</keyword>
<dbReference type="EMBL" id="JAXAVU010000001">
    <property type="protein sequence ID" value="MDX8140582.1"/>
    <property type="molecule type" value="Genomic_DNA"/>
</dbReference>
<dbReference type="RefSeq" id="WP_319972939.1">
    <property type="nucleotide sequence ID" value="NZ_JAXAVU010000001.1"/>
</dbReference>
<evidence type="ECO:0000256" key="1">
    <source>
        <dbReference type="SAM" id="MobiDB-lite"/>
    </source>
</evidence>
<reference evidence="3 4" key="2">
    <citation type="submission" date="2023-11" db="EMBL/GenBank/DDBJ databases">
        <authorList>
            <person name="Lara A.C."/>
            <person name="Chronakova A."/>
        </authorList>
    </citation>
    <scope>NUCLEOTIDE SEQUENCE [LARGE SCALE GENOMIC DNA]</scope>
    <source>
        <strain evidence="3 4">BCCO 10_0061</strain>
    </source>
</reference>
<keyword evidence="4" id="KW-1185">Reference proteome</keyword>
<dbReference type="Proteomes" id="UP001285352">
    <property type="component" value="Unassembled WGS sequence"/>
</dbReference>
<feature type="region of interest" description="Disordered" evidence="1">
    <location>
        <begin position="64"/>
        <end position="90"/>
    </location>
</feature>
<protein>
    <submittedName>
        <fullName evidence="3">Uncharacterized protein</fullName>
    </submittedName>
</protein>
<comment type="caution">
    <text evidence="3">The sequence shown here is derived from an EMBL/GenBank/DDBJ whole genome shotgun (WGS) entry which is preliminary data.</text>
</comment>
<reference evidence="3 4" key="1">
    <citation type="submission" date="2023-11" db="EMBL/GenBank/DDBJ databases">
        <title>Lentzea sokolovensis, sp. nov., Lentzea kristufkii, sp. nov., and Lentzea miocenensis, sp. nov., rare actinobacteria from Sokolov Coal Basin, Miocene lacustrine sediment, Czech Republic.</title>
        <authorList>
            <person name="Lara A."/>
            <person name="Kotroba L."/>
            <person name="Nouioui I."/>
            <person name="Neumann-Schaal M."/>
            <person name="Mast Y."/>
            <person name="Chronakova A."/>
        </authorList>
    </citation>
    <scope>NUCLEOTIDE SEQUENCE [LARGE SCALE GENOMIC DNA]</scope>
    <source>
        <strain evidence="3 4">BCCO 10_0061</strain>
    </source>
</reference>
<feature type="transmembrane region" description="Helical" evidence="2">
    <location>
        <begin position="23"/>
        <end position="41"/>
    </location>
</feature>